<keyword evidence="6" id="KW-0597">Phosphoprotein</keyword>
<feature type="domain" description="Response regulatory" evidence="8">
    <location>
        <begin position="3"/>
        <end position="120"/>
    </location>
</feature>
<dbReference type="Gene3D" id="3.40.50.2300">
    <property type="match status" value="1"/>
</dbReference>
<dbReference type="PANTHER" id="PTHR43280:SF28">
    <property type="entry name" value="HTH-TYPE TRANSCRIPTIONAL ACTIVATOR RHAS"/>
    <property type="match status" value="1"/>
</dbReference>
<feature type="domain" description="HTH araC/xylS-type" evidence="7">
    <location>
        <begin position="421"/>
        <end position="519"/>
    </location>
</feature>
<keyword evidence="4" id="KW-0804">Transcription</keyword>
<dbReference type="InterPro" id="IPR001789">
    <property type="entry name" value="Sig_transdc_resp-reg_receiver"/>
</dbReference>
<protein>
    <recommendedName>
        <fullName evidence="1">Stage 0 sporulation protein A homolog</fullName>
    </recommendedName>
</protein>
<dbReference type="Proteomes" id="UP001299068">
    <property type="component" value="Unassembled WGS sequence"/>
</dbReference>
<evidence type="ECO:0000256" key="5">
    <source>
        <dbReference type="ARBA" id="ARBA00024867"/>
    </source>
</evidence>
<dbReference type="InterPro" id="IPR018060">
    <property type="entry name" value="HTH_AraC"/>
</dbReference>
<evidence type="ECO:0000256" key="2">
    <source>
        <dbReference type="ARBA" id="ARBA00023015"/>
    </source>
</evidence>
<organism evidence="9 10">
    <name type="scientific">Clostridium sardiniense</name>
    <name type="common">Clostridium absonum</name>
    <dbReference type="NCBI Taxonomy" id="29369"/>
    <lineage>
        <taxon>Bacteria</taxon>
        <taxon>Bacillati</taxon>
        <taxon>Bacillota</taxon>
        <taxon>Clostridia</taxon>
        <taxon>Eubacteriales</taxon>
        <taxon>Clostridiaceae</taxon>
        <taxon>Clostridium</taxon>
    </lineage>
</organism>
<dbReference type="PROSITE" id="PS50110">
    <property type="entry name" value="RESPONSE_REGULATORY"/>
    <property type="match status" value="1"/>
</dbReference>
<evidence type="ECO:0000313" key="10">
    <source>
        <dbReference type="Proteomes" id="UP001299068"/>
    </source>
</evidence>
<evidence type="ECO:0000256" key="3">
    <source>
        <dbReference type="ARBA" id="ARBA00023125"/>
    </source>
</evidence>
<dbReference type="Gene3D" id="1.10.10.60">
    <property type="entry name" value="Homeodomain-like"/>
    <property type="match status" value="2"/>
</dbReference>
<dbReference type="SMART" id="SM00342">
    <property type="entry name" value="HTH_ARAC"/>
    <property type="match status" value="1"/>
</dbReference>
<comment type="function">
    <text evidence="5">May play the central regulatory role in sporulation. It may be an element of the effector pathway responsible for the activation of sporulation genes in response to nutritional stress. Spo0A may act in concert with spo0H (a sigma factor) to control the expression of some genes that are critical to the sporulation process.</text>
</comment>
<evidence type="ECO:0000259" key="8">
    <source>
        <dbReference type="PROSITE" id="PS50110"/>
    </source>
</evidence>
<evidence type="ECO:0000256" key="1">
    <source>
        <dbReference type="ARBA" id="ARBA00018672"/>
    </source>
</evidence>
<evidence type="ECO:0000256" key="4">
    <source>
        <dbReference type="ARBA" id="ARBA00023163"/>
    </source>
</evidence>
<dbReference type="InterPro" id="IPR011006">
    <property type="entry name" value="CheY-like_superfamily"/>
</dbReference>
<reference evidence="9 10" key="1">
    <citation type="journal article" date="2021" name="Cell Host Microbe">
        <title>in vivo commensal control of Clostridioides difficile virulence.</title>
        <authorList>
            <person name="Girinathan B.P."/>
            <person name="Dibenedetto N."/>
            <person name="Worley J.N."/>
            <person name="Peltier J."/>
            <person name="Arrieta-Ortiz M.L."/>
            <person name="Rupa Christinal Immanuel S."/>
            <person name="Lavin R."/>
            <person name="Delaney M.L."/>
            <person name="Cummins C."/>
            <person name="Hoffmann M."/>
            <person name="Luo Y."/>
            <person name="Gonzalez-Escalona N."/>
            <person name="Allard M."/>
            <person name="Onderdonk A.B."/>
            <person name="Gerber G.K."/>
            <person name="Sonenshein A.L."/>
            <person name="Baliga N."/>
            <person name="Dupuy B."/>
            <person name="Bry L."/>
        </authorList>
    </citation>
    <scope>NUCLEOTIDE SEQUENCE [LARGE SCALE GENOMIC DNA]</scope>
    <source>
        <strain evidence="9 10">DSM 599</strain>
    </source>
</reference>
<sequence length="522" mass="61802">MLKVLVVDDEKLIRIAMRNIVNWKELNCEVIGYEKDGIEALKVIDEDIPDIIITDLKMPNLDGIELIKEVKRRNIQSKVIVLSNHGDYDLVRMAMKEGAFDYLLKVTIEGKDIEGIINQVSKEIEFNNLKCKSIENFDIEDLKKNLLLMTKHEEIDEKEFLKCIDNKEFKILDKGFNVSYFKVDNIDKIYKEKIKEHTNLKKNIENIIDETIYKDINYKLIFINNHSGIIIFNNSEKNNLININSTIIKNIKQYLNITMSIAVSKEYVGKKSFRNCFDEIVDLFQWRFYLGEESVIDCSTMPNFKYIDYTKIKYPMEIVKNVREREFSNNSCLVDKIIDYVIKEEANPKYVKELFIFILANIEGNELQKGFKNVDKFNYIRKAIESSKDILILKSFLREEFKNIENWINDANNRAYRKEIEDIINYIDKNIERKISLKMLSKTINMNESYLSRIFKNETGKNITYFINERKMNRALELLSNKSIMIKEASLMVGIDDQFYFNKLFKKFYGINPSEFKKKCYK</sequence>
<keyword evidence="10" id="KW-1185">Reference proteome</keyword>
<keyword evidence="3" id="KW-0238">DNA-binding</keyword>
<dbReference type="PROSITE" id="PS00041">
    <property type="entry name" value="HTH_ARAC_FAMILY_1"/>
    <property type="match status" value="1"/>
</dbReference>
<evidence type="ECO:0000256" key="6">
    <source>
        <dbReference type="PROSITE-ProRule" id="PRU00169"/>
    </source>
</evidence>
<dbReference type="EMBL" id="JAIKTU010000009">
    <property type="protein sequence ID" value="MBY0756116.1"/>
    <property type="molecule type" value="Genomic_DNA"/>
</dbReference>
<accession>A0ABS7KZ71</accession>
<evidence type="ECO:0000313" key="9">
    <source>
        <dbReference type="EMBL" id="MBY0756116.1"/>
    </source>
</evidence>
<dbReference type="PROSITE" id="PS01124">
    <property type="entry name" value="HTH_ARAC_FAMILY_2"/>
    <property type="match status" value="1"/>
</dbReference>
<feature type="modified residue" description="4-aspartylphosphate" evidence="6">
    <location>
        <position position="55"/>
    </location>
</feature>
<dbReference type="RefSeq" id="WP_221861407.1">
    <property type="nucleotide sequence ID" value="NZ_JAIKTU010000009.1"/>
</dbReference>
<gene>
    <name evidence="9" type="ORF">K5V21_11745</name>
</gene>
<dbReference type="SMART" id="SM00448">
    <property type="entry name" value="REC"/>
    <property type="match status" value="1"/>
</dbReference>
<comment type="caution">
    <text evidence="9">The sequence shown here is derived from an EMBL/GenBank/DDBJ whole genome shotgun (WGS) entry which is preliminary data.</text>
</comment>
<dbReference type="InterPro" id="IPR018062">
    <property type="entry name" value="HTH_AraC-typ_CS"/>
</dbReference>
<name>A0ABS7KZ71_CLOSR</name>
<dbReference type="PANTHER" id="PTHR43280">
    <property type="entry name" value="ARAC-FAMILY TRANSCRIPTIONAL REGULATOR"/>
    <property type="match status" value="1"/>
</dbReference>
<dbReference type="CDD" id="cd17536">
    <property type="entry name" value="REC_YesN-like"/>
    <property type="match status" value="1"/>
</dbReference>
<evidence type="ECO:0000259" key="7">
    <source>
        <dbReference type="PROSITE" id="PS01124"/>
    </source>
</evidence>
<proteinExistence type="predicted"/>
<dbReference type="Pfam" id="PF12833">
    <property type="entry name" value="HTH_18"/>
    <property type="match status" value="1"/>
</dbReference>
<dbReference type="SUPFAM" id="SSF52172">
    <property type="entry name" value="CheY-like"/>
    <property type="match status" value="1"/>
</dbReference>
<dbReference type="InterPro" id="IPR009057">
    <property type="entry name" value="Homeodomain-like_sf"/>
</dbReference>
<dbReference type="SUPFAM" id="SSF46689">
    <property type="entry name" value="Homeodomain-like"/>
    <property type="match status" value="2"/>
</dbReference>
<dbReference type="Pfam" id="PF00072">
    <property type="entry name" value="Response_reg"/>
    <property type="match status" value="1"/>
</dbReference>
<keyword evidence="2" id="KW-0805">Transcription regulation</keyword>